<dbReference type="AlphaFoldDB" id="A0A6V7Q3Q8"/>
<organism evidence="6">
    <name type="scientific">Ananas comosus var. bracteatus</name>
    <name type="common">red pineapple</name>
    <dbReference type="NCBI Taxonomy" id="296719"/>
    <lineage>
        <taxon>Eukaryota</taxon>
        <taxon>Viridiplantae</taxon>
        <taxon>Streptophyta</taxon>
        <taxon>Embryophyta</taxon>
        <taxon>Tracheophyta</taxon>
        <taxon>Spermatophyta</taxon>
        <taxon>Magnoliopsida</taxon>
        <taxon>Liliopsida</taxon>
        <taxon>Poales</taxon>
        <taxon>Bromeliaceae</taxon>
        <taxon>Bromelioideae</taxon>
        <taxon>Ananas</taxon>
    </lineage>
</organism>
<comment type="subcellular location">
    <subcellularLocation>
        <location evidence="1">Membrane</location>
    </subcellularLocation>
    <subcellularLocation>
        <location evidence="5">Mitochondrion inner membrane</location>
        <topology evidence="5">Multi-pass membrane protein</topology>
    </subcellularLocation>
</comment>
<dbReference type="GO" id="GO:0005743">
    <property type="term" value="C:mitochondrial inner membrane"/>
    <property type="evidence" value="ECO:0007669"/>
    <property type="project" value="UniProtKB-SubCell"/>
</dbReference>
<sequence length="368" mass="41130">MAFFFLLSKTLKPTNSSPDPRRSLSSLSFPLLHFSPITITSSSSSSSSSSAPTSAAAAAAAASSSPLRHLHLRRKVRFSIQKERGIWSKLFLFLPGAITFGLGTWQLFRRQEKMEMLDYRKKRLEMEPIMWNEAPSTGEDLASLEFRRVVCEGYFDESKSIYVGPRSRSISGVTENGYYVITPLVPRATGHGSLQTPVLVNRGWVPRGWRDKNIKDSENLEKALESKAADITPNGEGAWWRFWSKKPTVSKAEEPITPTVKVIGVIRGSEKPSIFVPANDPSTGQWFYVDVPMIASACGLPENTVYIEDINEDANATNPYPVPKDVNTLIRHSVMPQDHLNYTLTWYSLSAAVTFMAVKRIKAKKIRL</sequence>
<comment type="similarity">
    <text evidence="5">Belongs to the SURF1 family.</text>
</comment>
<evidence type="ECO:0000256" key="4">
    <source>
        <dbReference type="ARBA" id="ARBA00023136"/>
    </source>
</evidence>
<reference evidence="6" key="1">
    <citation type="submission" date="2020-07" db="EMBL/GenBank/DDBJ databases">
        <authorList>
            <person name="Lin J."/>
        </authorList>
    </citation>
    <scope>NUCLEOTIDE SEQUENCE</scope>
</reference>
<dbReference type="Pfam" id="PF02104">
    <property type="entry name" value="SURF1"/>
    <property type="match status" value="1"/>
</dbReference>
<keyword evidence="2 5" id="KW-0812">Transmembrane</keyword>
<dbReference type="PROSITE" id="PS50895">
    <property type="entry name" value="SURF1"/>
    <property type="match status" value="1"/>
</dbReference>
<comment type="function">
    <text evidence="5">Probably involved in the biogenesis of the COX complex.</text>
</comment>
<dbReference type="PANTHER" id="PTHR23427:SF2">
    <property type="entry name" value="SURFEIT LOCUS PROTEIN 1"/>
    <property type="match status" value="1"/>
</dbReference>
<evidence type="ECO:0000256" key="5">
    <source>
        <dbReference type="RuleBase" id="RU363076"/>
    </source>
</evidence>
<dbReference type="EMBL" id="LR862132">
    <property type="protein sequence ID" value="CAD1837814.1"/>
    <property type="molecule type" value="Genomic_DNA"/>
</dbReference>
<comment type="caution">
    <text evidence="5">Lacks conserved residue(s) required for the propagation of feature annotation.</text>
</comment>
<feature type="transmembrane region" description="Helical" evidence="5">
    <location>
        <begin position="90"/>
        <end position="108"/>
    </location>
</feature>
<dbReference type="InterPro" id="IPR002994">
    <property type="entry name" value="Surf1/Shy1"/>
</dbReference>
<dbReference type="CDD" id="cd06662">
    <property type="entry name" value="SURF1"/>
    <property type="match status" value="1"/>
</dbReference>
<keyword evidence="5" id="KW-0496">Mitochondrion</keyword>
<gene>
    <name evidence="6" type="ORF">CB5_LOCUS21025</name>
</gene>
<name>A0A6V7Q3Q8_ANACO</name>
<protein>
    <recommendedName>
        <fullName evidence="5">SURF1-like protein</fullName>
    </recommendedName>
</protein>
<keyword evidence="3 5" id="KW-1133">Transmembrane helix</keyword>
<dbReference type="PANTHER" id="PTHR23427">
    <property type="entry name" value="SURFEIT LOCUS PROTEIN"/>
    <property type="match status" value="1"/>
</dbReference>
<evidence type="ECO:0000313" key="6">
    <source>
        <dbReference type="EMBL" id="CAD1837814.1"/>
    </source>
</evidence>
<evidence type="ECO:0000256" key="2">
    <source>
        <dbReference type="ARBA" id="ARBA00022692"/>
    </source>
</evidence>
<dbReference type="InterPro" id="IPR045214">
    <property type="entry name" value="Surf1/Surf4"/>
</dbReference>
<accession>A0A6V7Q3Q8</accession>
<keyword evidence="5" id="KW-0999">Mitochondrion inner membrane</keyword>
<evidence type="ECO:0000256" key="3">
    <source>
        <dbReference type="ARBA" id="ARBA00022989"/>
    </source>
</evidence>
<keyword evidence="4 5" id="KW-0472">Membrane</keyword>
<proteinExistence type="inferred from homology"/>
<evidence type="ECO:0000256" key="1">
    <source>
        <dbReference type="ARBA" id="ARBA00004370"/>
    </source>
</evidence>